<reference evidence="4 5" key="1">
    <citation type="journal article" date="2024" name="Nat. Commun.">
        <title>Phylogenomics reveals the evolutionary origins of lichenization in chlorophyte algae.</title>
        <authorList>
            <person name="Puginier C."/>
            <person name="Libourel C."/>
            <person name="Otte J."/>
            <person name="Skaloud P."/>
            <person name="Haon M."/>
            <person name="Grisel S."/>
            <person name="Petersen M."/>
            <person name="Berrin J.G."/>
            <person name="Delaux P.M."/>
            <person name="Dal Grande F."/>
            <person name="Keller J."/>
        </authorList>
    </citation>
    <scope>NUCLEOTIDE SEQUENCE [LARGE SCALE GENOMIC DNA]</scope>
    <source>
        <strain evidence="4 5">SAG 2036</strain>
    </source>
</reference>
<evidence type="ECO:0000256" key="1">
    <source>
        <dbReference type="ARBA" id="ARBA00005703"/>
    </source>
</evidence>
<dbReference type="Gene3D" id="3.40.50.10300">
    <property type="entry name" value="CoaB-like"/>
    <property type="match status" value="1"/>
</dbReference>
<proteinExistence type="inferred from homology"/>
<organism evidence="4 5">
    <name type="scientific">Symbiochloris irregularis</name>
    <dbReference type="NCBI Taxonomy" id="706552"/>
    <lineage>
        <taxon>Eukaryota</taxon>
        <taxon>Viridiplantae</taxon>
        <taxon>Chlorophyta</taxon>
        <taxon>core chlorophytes</taxon>
        <taxon>Trebouxiophyceae</taxon>
        <taxon>Trebouxiales</taxon>
        <taxon>Trebouxiaceae</taxon>
        <taxon>Symbiochloris</taxon>
    </lineage>
</organism>
<sequence length="326" mass="35949">MSRAQASELPVSEEARAFLADCPTPTGDVEHRVEAFISQHRDPTGKLRRPIVCVTSGGTIVPLEKRCIRFIDNFSGGTRGALSTEYFLQEGYAVIFLNRKHSIQPFTKGLPSGHIMDCLTQVLDSPEVGTSSPLQNGHHEGAAPPSSGNSSGSSGDGGPKRRRQGNRHSSARAIVKQAVARASGVRKQGVLLHITFETLFEYLKFLEVIAHQLRSCGRQAGFYLAAAVSDFYIPWASMVEHKMQSTDASDGLTLHLRKVPKMLGVLRHHWAPEAFIVSFKLETDERILMDKARGAMERYGVHVVVANTLQDRKERVQLVQATDRLP</sequence>
<evidence type="ECO:0000256" key="2">
    <source>
        <dbReference type="SAM" id="MobiDB-lite"/>
    </source>
</evidence>
<evidence type="ECO:0000313" key="4">
    <source>
        <dbReference type="EMBL" id="KAK9813822.1"/>
    </source>
</evidence>
<dbReference type="Pfam" id="PF04127">
    <property type="entry name" value="DFP"/>
    <property type="match status" value="1"/>
</dbReference>
<dbReference type="SUPFAM" id="SSF102645">
    <property type="entry name" value="CoaB-like"/>
    <property type="match status" value="1"/>
</dbReference>
<dbReference type="EMBL" id="JALJOQ010000002">
    <property type="protein sequence ID" value="KAK9813822.1"/>
    <property type="molecule type" value="Genomic_DNA"/>
</dbReference>
<dbReference type="AlphaFoldDB" id="A0AAW1Q0M4"/>
<accession>A0AAW1Q0M4</accession>
<dbReference type="GO" id="GO:0015937">
    <property type="term" value="P:coenzyme A biosynthetic process"/>
    <property type="evidence" value="ECO:0007669"/>
    <property type="project" value="UniProtKB-ARBA"/>
</dbReference>
<feature type="compositionally biased region" description="Low complexity" evidence="2">
    <location>
        <begin position="142"/>
        <end position="153"/>
    </location>
</feature>
<feature type="compositionally biased region" description="Basic residues" evidence="2">
    <location>
        <begin position="160"/>
        <end position="170"/>
    </location>
</feature>
<keyword evidence="5" id="KW-1185">Reference proteome</keyword>
<gene>
    <name evidence="4" type="ORF">WJX73_000218</name>
</gene>
<feature type="domain" description="DNA/pantothenate metabolism flavoprotein C-terminal" evidence="3">
    <location>
        <begin position="217"/>
        <end position="314"/>
    </location>
</feature>
<comment type="similarity">
    <text evidence="1">Belongs to the PPC synthetase family.</text>
</comment>
<name>A0AAW1Q0M4_9CHLO</name>
<evidence type="ECO:0000313" key="5">
    <source>
        <dbReference type="Proteomes" id="UP001465755"/>
    </source>
</evidence>
<dbReference type="InterPro" id="IPR035929">
    <property type="entry name" value="CoaB-like_sf"/>
</dbReference>
<feature type="region of interest" description="Disordered" evidence="2">
    <location>
        <begin position="129"/>
        <end position="172"/>
    </location>
</feature>
<dbReference type="InterPro" id="IPR007085">
    <property type="entry name" value="DNA/pantothenate-metab_flavo_C"/>
</dbReference>
<comment type="caution">
    <text evidence="4">The sequence shown here is derived from an EMBL/GenBank/DDBJ whole genome shotgun (WGS) entry which is preliminary data.</text>
</comment>
<evidence type="ECO:0000259" key="3">
    <source>
        <dbReference type="Pfam" id="PF04127"/>
    </source>
</evidence>
<dbReference type="PANTHER" id="PTHR12290">
    <property type="entry name" value="CORNICHON-RELATED"/>
    <property type="match status" value="1"/>
</dbReference>
<protein>
    <recommendedName>
        <fullName evidence="3">DNA/pantothenate metabolism flavoprotein C-terminal domain-containing protein</fullName>
    </recommendedName>
</protein>
<dbReference type="GO" id="GO:0003824">
    <property type="term" value="F:catalytic activity"/>
    <property type="evidence" value="ECO:0007669"/>
    <property type="project" value="UniProtKB-ARBA"/>
</dbReference>
<dbReference type="Proteomes" id="UP001465755">
    <property type="component" value="Unassembled WGS sequence"/>
</dbReference>